<dbReference type="RefSeq" id="XP_008582705.1">
    <property type="nucleotide sequence ID" value="XM_008584483.1"/>
</dbReference>
<dbReference type="CDD" id="cd07765">
    <property type="entry name" value="KRAB_A-box"/>
    <property type="match status" value="1"/>
</dbReference>
<name>A0ABM0RQ14_GALVR</name>
<dbReference type="PROSITE" id="PS50805">
    <property type="entry name" value="KRAB"/>
    <property type="match status" value="1"/>
</dbReference>
<dbReference type="SMART" id="SM00349">
    <property type="entry name" value="KRAB"/>
    <property type="match status" value="1"/>
</dbReference>
<proteinExistence type="predicted"/>
<dbReference type="InterPro" id="IPR013087">
    <property type="entry name" value="Znf_C2H2_type"/>
</dbReference>
<feature type="domain" description="C2H2-type" evidence="12">
    <location>
        <begin position="645"/>
        <end position="672"/>
    </location>
</feature>
<evidence type="ECO:0000313" key="15">
    <source>
        <dbReference type="RefSeq" id="XP_008582705.1"/>
    </source>
</evidence>
<keyword evidence="14" id="KW-1185">Reference proteome</keyword>
<dbReference type="PROSITE" id="PS50157">
    <property type="entry name" value="ZINC_FINGER_C2H2_2"/>
    <property type="match status" value="10"/>
</dbReference>
<accession>A0ABM0RQ14</accession>
<keyword evidence="3" id="KW-0677">Repeat</keyword>
<evidence type="ECO:0000256" key="11">
    <source>
        <dbReference type="SAM" id="MobiDB-lite"/>
    </source>
</evidence>
<keyword evidence="5" id="KW-0862">Zinc</keyword>
<feature type="domain" description="C2H2-type" evidence="12">
    <location>
        <begin position="477"/>
        <end position="504"/>
    </location>
</feature>
<dbReference type="PANTHER" id="PTHR24399:SF49">
    <property type="entry name" value="ZINC FINGER PROTEIN 674"/>
    <property type="match status" value="1"/>
</dbReference>
<evidence type="ECO:0000256" key="5">
    <source>
        <dbReference type="ARBA" id="ARBA00022833"/>
    </source>
</evidence>
<keyword evidence="6" id="KW-0805">Transcription regulation</keyword>
<feature type="region of interest" description="Disordered" evidence="11">
    <location>
        <begin position="40"/>
        <end position="107"/>
    </location>
</feature>
<evidence type="ECO:0000313" key="14">
    <source>
        <dbReference type="Proteomes" id="UP000694923"/>
    </source>
</evidence>
<evidence type="ECO:0000256" key="7">
    <source>
        <dbReference type="ARBA" id="ARBA00023125"/>
    </source>
</evidence>
<feature type="domain" description="C2H2-type" evidence="12">
    <location>
        <begin position="505"/>
        <end position="532"/>
    </location>
</feature>
<keyword evidence="7" id="KW-0238">DNA-binding</keyword>
<evidence type="ECO:0000256" key="6">
    <source>
        <dbReference type="ARBA" id="ARBA00023015"/>
    </source>
</evidence>
<keyword evidence="8" id="KW-0804">Transcription</keyword>
<evidence type="ECO:0000256" key="3">
    <source>
        <dbReference type="ARBA" id="ARBA00022737"/>
    </source>
</evidence>
<keyword evidence="2" id="KW-0479">Metal-binding</keyword>
<feature type="domain" description="C2H2-type" evidence="12">
    <location>
        <begin position="561"/>
        <end position="588"/>
    </location>
</feature>
<evidence type="ECO:0000259" key="13">
    <source>
        <dbReference type="PROSITE" id="PS50805"/>
    </source>
</evidence>
<dbReference type="Proteomes" id="UP000694923">
    <property type="component" value="Unplaced"/>
</dbReference>
<evidence type="ECO:0000256" key="1">
    <source>
        <dbReference type="ARBA" id="ARBA00004123"/>
    </source>
</evidence>
<dbReference type="Gene3D" id="3.30.160.60">
    <property type="entry name" value="Classic Zinc Finger"/>
    <property type="match status" value="9"/>
</dbReference>
<dbReference type="SUPFAM" id="SSF57667">
    <property type="entry name" value="beta-beta-alpha zinc fingers"/>
    <property type="match status" value="5"/>
</dbReference>
<dbReference type="InterPro" id="IPR036051">
    <property type="entry name" value="KRAB_dom_sf"/>
</dbReference>
<dbReference type="Pfam" id="PF00096">
    <property type="entry name" value="zf-C2H2"/>
    <property type="match status" value="7"/>
</dbReference>
<sequence>MRGSIRRRHIPRSDRRLFLSRAAPRSRNLDSASRRWCGAESGAPQAWGPWGAGRAPRHSAGPGWAGEGAARAARPPAAVPENGAAWRPGARSAYAGTGSRRPGNGKGVLQTARAREVTFQLCQLTLVLAVLPTCSMRFQEQQKMDKSLGLVSFEDVAVEFTWEEWQDLDDAQRTLYRDVMLDTYSSLVSLGHCIIKPEVIFKLEKGAEPWSEEQPPNQSLPDVQTVNIDDLIARSHESHRTRLWQVVITSNNMSTEERVQLGKTFNLSSNHTSNLIINNGNHSGMRPEEFNECQNMLLSRKHDERHTEEKSDVRNITGKSLRCPEHHGRHRKILTGPFEYGGQGKAFNTEPMLLSCMRAYMGETSCKYTEHGRACDKSAITAQEMTQVGRKTFKCDVFEKMFYKESQLIEHQKVQKEEKSYKCSKCEKSFINKSVLTVHQKTHSGEKPYACNDHEKIFSPKSDLIRHHIIHTGDRHHECNECGKIFYSKSHLTEHQKIHTRERNHECNECGKACYSTSHVTEHQKMHTGERRYECNECGKTFFHKSDFIVHHRTHTGEKPYECNECGKTFCRKSYLTVHRRIHTGEKPYECNECGKTFYSKSHLNEHQRIHTGEKPYECKECRKSFYHKSTLTVHQRTHTGEKPYECNDCGKTFSQKSNLNTHQRTHTREKSCMAETGCVLSKDHSLFS</sequence>
<dbReference type="Pfam" id="PF01352">
    <property type="entry name" value="KRAB"/>
    <property type="match status" value="1"/>
</dbReference>
<protein>
    <submittedName>
        <fullName evidence="15">Zinc finger protein 717-like</fullName>
    </submittedName>
</protein>
<evidence type="ECO:0000256" key="8">
    <source>
        <dbReference type="ARBA" id="ARBA00023163"/>
    </source>
</evidence>
<comment type="subcellular location">
    <subcellularLocation>
        <location evidence="1">Nucleus</location>
    </subcellularLocation>
</comment>
<evidence type="ECO:0000259" key="12">
    <source>
        <dbReference type="PROSITE" id="PS50157"/>
    </source>
</evidence>
<reference evidence="15" key="1">
    <citation type="submission" date="2025-08" db="UniProtKB">
        <authorList>
            <consortium name="RefSeq"/>
        </authorList>
    </citation>
    <scope>IDENTIFICATION</scope>
</reference>
<dbReference type="SMART" id="SM00355">
    <property type="entry name" value="ZnF_C2H2"/>
    <property type="match status" value="9"/>
</dbReference>
<evidence type="ECO:0000256" key="2">
    <source>
        <dbReference type="ARBA" id="ARBA00022723"/>
    </source>
</evidence>
<keyword evidence="4 10" id="KW-0863">Zinc-finger</keyword>
<dbReference type="Gene3D" id="6.10.140.140">
    <property type="match status" value="1"/>
</dbReference>
<evidence type="ECO:0000256" key="9">
    <source>
        <dbReference type="ARBA" id="ARBA00023242"/>
    </source>
</evidence>
<feature type="domain" description="C2H2-type" evidence="12">
    <location>
        <begin position="421"/>
        <end position="448"/>
    </location>
</feature>
<feature type="compositionally biased region" description="Low complexity" evidence="11">
    <location>
        <begin position="67"/>
        <end position="81"/>
    </location>
</feature>
<organism evidence="14 15">
    <name type="scientific">Galeopterus variegatus</name>
    <name type="common">Malayan flying lemur</name>
    <name type="synonym">Cynocephalus variegatus</name>
    <dbReference type="NCBI Taxonomy" id="482537"/>
    <lineage>
        <taxon>Eukaryota</taxon>
        <taxon>Metazoa</taxon>
        <taxon>Chordata</taxon>
        <taxon>Craniata</taxon>
        <taxon>Vertebrata</taxon>
        <taxon>Euteleostomi</taxon>
        <taxon>Mammalia</taxon>
        <taxon>Eutheria</taxon>
        <taxon>Euarchontoglires</taxon>
        <taxon>Dermoptera</taxon>
        <taxon>Cynocephalidae</taxon>
        <taxon>Galeopterus</taxon>
    </lineage>
</organism>
<evidence type="ECO:0000256" key="10">
    <source>
        <dbReference type="PROSITE-ProRule" id="PRU00042"/>
    </source>
</evidence>
<feature type="domain" description="KRAB" evidence="13">
    <location>
        <begin position="151"/>
        <end position="222"/>
    </location>
</feature>
<dbReference type="PANTHER" id="PTHR24399">
    <property type="entry name" value="ZINC FINGER AND BTB DOMAIN-CONTAINING"/>
    <property type="match status" value="1"/>
</dbReference>
<dbReference type="SUPFAM" id="SSF109640">
    <property type="entry name" value="KRAB domain (Kruppel-associated box)"/>
    <property type="match status" value="1"/>
</dbReference>
<feature type="domain" description="C2H2-type" evidence="12">
    <location>
        <begin position="617"/>
        <end position="644"/>
    </location>
</feature>
<dbReference type="PROSITE" id="PS00028">
    <property type="entry name" value="ZINC_FINGER_C2H2_1"/>
    <property type="match status" value="8"/>
</dbReference>
<dbReference type="GeneID" id="103600237"/>
<feature type="domain" description="C2H2-type" evidence="12">
    <location>
        <begin position="393"/>
        <end position="420"/>
    </location>
</feature>
<dbReference type="InterPro" id="IPR001909">
    <property type="entry name" value="KRAB"/>
</dbReference>
<keyword evidence="9" id="KW-0539">Nucleus</keyword>
<feature type="domain" description="C2H2-type" evidence="12">
    <location>
        <begin position="449"/>
        <end position="476"/>
    </location>
</feature>
<gene>
    <name evidence="15" type="primary">LOC103600237</name>
</gene>
<feature type="domain" description="C2H2-type" evidence="12">
    <location>
        <begin position="589"/>
        <end position="616"/>
    </location>
</feature>
<dbReference type="InterPro" id="IPR036236">
    <property type="entry name" value="Znf_C2H2_sf"/>
</dbReference>
<feature type="domain" description="C2H2-type" evidence="12">
    <location>
        <begin position="533"/>
        <end position="560"/>
    </location>
</feature>
<feature type="compositionally biased region" description="Low complexity" evidence="11">
    <location>
        <begin position="42"/>
        <end position="54"/>
    </location>
</feature>
<evidence type="ECO:0000256" key="4">
    <source>
        <dbReference type="ARBA" id="ARBA00022771"/>
    </source>
</evidence>